<evidence type="ECO:0000313" key="1">
    <source>
        <dbReference type="EMBL" id="MBB5136967.1"/>
    </source>
</evidence>
<protein>
    <submittedName>
        <fullName evidence="1">Uncharacterized protein</fullName>
    </submittedName>
</protein>
<name>A0A840PIN6_9ACTN</name>
<dbReference type="AlphaFoldDB" id="A0A840PIN6"/>
<dbReference type="Proteomes" id="UP000578449">
    <property type="component" value="Unassembled WGS sequence"/>
</dbReference>
<sequence length="33" mass="3560">MKHALLETAYVFGIRASKVCGLHDEVAPAEESS</sequence>
<keyword evidence="2" id="KW-1185">Reference proteome</keyword>
<organism evidence="1 2">
    <name type="scientific">Thermocatellispora tengchongensis</name>
    <dbReference type="NCBI Taxonomy" id="1073253"/>
    <lineage>
        <taxon>Bacteria</taxon>
        <taxon>Bacillati</taxon>
        <taxon>Actinomycetota</taxon>
        <taxon>Actinomycetes</taxon>
        <taxon>Streptosporangiales</taxon>
        <taxon>Streptosporangiaceae</taxon>
        <taxon>Thermocatellispora</taxon>
    </lineage>
</organism>
<dbReference type="EMBL" id="JACHGN010000016">
    <property type="protein sequence ID" value="MBB5136967.1"/>
    <property type="molecule type" value="Genomic_DNA"/>
</dbReference>
<accession>A0A840PIN6</accession>
<proteinExistence type="predicted"/>
<comment type="caution">
    <text evidence="1">The sequence shown here is derived from an EMBL/GenBank/DDBJ whole genome shotgun (WGS) entry which is preliminary data.</text>
</comment>
<gene>
    <name evidence="1" type="ORF">HNP84_006719</name>
</gene>
<evidence type="ECO:0000313" key="2">
    <source>
        <dbReference type="Proteomes" id="UP000578449"/>
    </source>
</evidence>
<reference evidence="1 2" key="1">
    <citation type="submission" date="2020-08" db="EMBL/GenBank/DDBJ databases">
        <title>Genomic Encyclopedia of Type Strains, Phase IV (KMG-IV): sequencing the most valuable type-strain genomes for metagenomic binning, comparative biology and taxonomic classification.</title>
        <authorList>
            <person name="Goeker M."/>
        </authorList>
    </citation>
    <scope>NUCLEOTIDE SEQUENCE [LARGE SCALE GENOMIC DNA]</scope>
    <source>
        <strain evidence="1 2">DSM 45615</strain>
    </source>
</reference>